<keyword evidence="2" id="KW-1003">Cell membrane</keyword>
<evidence type="ECO:0000256" key="2">
    <source>
        <dbReference type="ARBA" id="ARBA00022475"/>
    </source>
</evidence>
<name>A0A178JEG0_9VIBR</name>
<evidence type="ECO:0000256" key="4">
    <source>
        <dbReference type="ARBA" id="ARBA00022989"/>
    </source>
</evidence>
<dbReference type="GO" id="GO:0005436">
    <property type="term" value="F:sodium:phosphate symporter activity"/>
    <property type="evidence" value="ECO:0007669"/>
    <property type="project" value="InterPro"/>
</dbReference>
<dbReference type="InterPro" id="IPR003841">
    <property type="entry name" value="Na/Pi_transpt"/>
</dbReference>
<keyword evidence="5" id="KW-0472">Membrane</keyword>
<feature type="signal peptide" evidence="6">
    <location>
        <begin position="1"/>
        <end position="18"/>
    </location>
</feature>
<evidence type="ECO:0000313" key="8">
    <source>
        <dbReference type="Proteomes" id="UP000094761"/>
    </source>
</evidence>
<evidence type="ECO:0000313" key="7">
    <source>
        <dbReference type="EMBL" id="OAN00575.1"/>
    </source>
</evidence>
<accession>A0A178JEG0</accession>
<dbReference type="GO" id="GO:0044341">
    <property type="term" value="P:sodium-dependent phosphate transport"/>
    <property type="evidence" value="ECO:0007669"/>
    <property type="project" value="InterPro"/>
</dbReference>
<proteinExistence type="predicted"/>
<dbReference type="Pfam" id="PF02690">
    <property type="entry name" value="Na_Pi_cotrans"/>
    <property type="match status" value="1"/>
</dbReference>
<gene>
    <name evidence="7" type="ORF">AZ468_05470</name>
</gene>
<feature type="chain" id="PRO_5008089708" evidence="6">
    <location>
        <begin position="19"/>
        <end position="87"/>
    </location>
</feature>
<comment type="caution">
    <text evidence="7">The sequence shown here is derived from an EMBL/GenBank/DDBJ whole genome shotgun (WGS) entry which is preliminary data.</text>
</comment>
<evidence type="ECO:0000256" key="1">
    <source>
        <dbReference type="ARBA" id="ARBA00004651"/>
    </source>
</evidence>
<keyword evidence="3" id="KW-0812">Transmembrane</keyword>
<keyword evidence="6" id="KW-0732">Signal</keyword>
<reference evidence="7 8" key="1">
    <citation type="submission" date="2016-03" db="EMBL/GenBank/DDBJ databases">
        <title>Draft genome sequence of the Vibrio tubiashii subs. europaeus.</title>
        <authorList>
            <person name="Spinard E."/>
            <person name="Dubert J."/>
            <person name="Nelson D.R."/>
            <person name="Barja J.L."/>
        </authorList>
    </citation>
    <scope>NUCLEOTIDE SEQUENCE [LARGE SCALE GENOMIC DNA]</scope>
    <source>
        <strain evidence="8">PP-638</strain>
    </source>
</reference>
<organism evidence="7 8">
    <name type="scientific">Vibrio europaeus</name>
    <dbReference type="NCBI Taxonomy" id="300876"/>
    <lineage>
        <taxon>Bacteria</taxon>
        <taxon>Pseudomonadati</taxon>
        <taxon>Pseudomonadota</taxon>
        <taxon>Gammaproteobacteria</taxon>
        <taxon>Vibrionales</taxon>
        <taxon>Vibrionaceae</taxon>
        <taxon>Vibrio</taxon>
        <taxon>Vibrio oreintalis group</taxon>
    </lineage>
</organism>
<dbReference type="GO" id="GO:0005886">
    <property type="term" value="C:plasma membrane"/>
    <property type="evidence" value="ECO:0007669"/>
    <property type="project" value="UniProtKB-SubCell"/>
</dbReference>
<keyword evidence="4" id="KW-1133">Transmembrane helix</keyword>
<dbReference type="Proteomes" id="UP000094761">
    <property type="component" value="Unassembled WGS sequence"/>
</dbReference>
<evidence type="ECO:0000256" key="3">
    <source>
        <dbReference type="ARBA" id="ARBA00022692"/>
    </source>
</evidence>
<sequence>MKFCILLTLLILPFSSNASITEPYQLDYFSMLMRLFGGLAMFLYGMEKMSDALKRTAGSRMKQVLGTLTTNRMSSVATGAGLTAVIQ</sequence>
<evidence type="ECO:0000256" key="5">
    <source>
        <dbReference type="ARBA" id="ARBA00023136"/>
    </source>
</evidence>
<comment type="subcellular location">
    <subcellularLocation>
        <location evidence="1">Cell membrane</location>
        <topology evidence="1">Multi-pass membrane protein</topology>
    </subcellularLocation>
</comment>
<evidence type="ECO:0000256" key="6">
    <source>
        <dbReference type="SAM" id="SignalP"/>
    </source>
</evidence>
<dbReference type="EMBL" id="LUAX01000001">
    <property type="protein sequence ID" value="OAN00575.1"/>
    <property type="molecule type" value="Genomic_DNA"/>
</dbReference>
<protein>
    <submittedName>
        <fullName evidence="7">Uncharacterized protein</fullName>
    </submittedName>
</protein>
<dbReference type="AlphaFoldDB" id="A0A178JEG0"/>